<dbReference type="SUPFAM" id="SSF46689">
    <property type="entry name" value="Homeodomain-like"/>
    <property type="match status" value="1"/>
</dbReference>
<evidence type="ECO:0000259" key="6">
    <source>
        <dbReference type="PROSITE" id="PS50045"/>
    </source>
</evidence>
<protein>
    <submittedName>
        <fullName evidence="9">Response regulator with CheY-like receiver, AAA-type ATPase, and DNA-binding domains</fullName>
    </submittedName>
</protein>
<evidence type="ECO:0000259" key="7">
    <source>
        <dbReference type="PROSITE" id="PS50110"/>
    </source>
</evidence>
<dbReference type="Pfam" id="PF02954">
    <property type="entry name" value="HTH_8"/>
    <property type="match status" value="1"/>
</dbReference>
<keyword evidence="9" id="KW-0238">DNA-binding</keyword>
<feature type="modified residue" description="4-aspartylphosphate" evidence="5">
    <location>
        <position position="57"/>
    </location>
</feature>
<proteinExistence type="predicted"/>
<dbReference type="InterPro" id="IPR058031">
    <property type="entry name" value="AAA_lid_NorR"/>
</dbReference>
<evidence type="ECO:0000256" key="4">
    <source>
        <dbReference type="ARBA" id="ARBA00023163"/>
    </source>
</evidence>
<dbReference type="SMART" id="SM00448">
    <property type="entry name" value="REC"/>
    <property type="match status" value="1"/>
</dbReference>
<evidence type="ECO:0000259" key="8">
    <source>
        <dbReference type="PROSITE" id="PS50931"/>
    </source>
</evidence>
<dbReference type="SUPFAM" id="SSF52172">
    <property type="entry name" value="CheY-like"/>
    <property type="match status" value="1"/>
</dbReference>
<dbReference type="Pfam" id="PF25601">
    <property type="entry name" value="AAA_lid_14"/>
    <property type="match status" value="1"/>
</dbReference>
<dbReference type="GO" id="GO:0003700">
    <property type="term" value="F:DNA-binding transcription factor activity"/>
    <property type="evidence" value="ECO:0007669"/>
    <property type="project" value="InterPro"/>
</dbReference>
<keyword evidence="5" id="KW-0597">Phosphoprotein</keyword>
<dbReference type="Gene3D" id="3.40.50.300">
    <property type="entry name" value="P-loop containing nucleotide triphosphate hydrolases"/>
    <property type="match status" value="1"/>
</dbReference>
<keyword evidence="3" id="KW-0805">Transcription regulation</keyword>
<dbReference type="AlphaFoldDB" id="A0A1S6HWT7"/>
<feature type="domain" description="Sigma-54 factor interaction" evidence="6">
    <location>
        <begin position="152"/>
        <end position="380"/>
    </location>
</feature>
<dbReference type="GO" id="GO:0043565">
    <property type="term" value="F:sequence-specific DNA binding"/>
    <property type="evidence" value="ECO:0007669"/>
    <property type="project" value="InterPro"/>
</dbReference>
<dbReference type="InterPro" id="IPR011006">
    <property type="entry name" value="CheY-like_superfamily"/>
</dbReference>
<dbReference type="OrthoDB" id="9804019at2"/>
<dbReference type="InterPro" id="IPR002197">
    <property type="entry name" value="HTH_Fis"/>
</dbReference>
<dbReference type="PRINTS" id="PR01590">
    <property type="entry name" value="HTHFIS"/>
</dbReference>
<reference evidence="9 10" key="1">
    <citation type="submission" date="2016-03" db="EMBL/GenBank/DDBJ databases">
        <title>Complete genome sequence of Shewanella psychrophila WP2, a deep sea bacterium isolated from west Pacific sediment.</title>
        <authorList>
            <person name="Xu G."/>
            <person name="Jian H."/>
        </authorList>
    </citation>
    <scope>NUCLEOTIDE SEQUENCE [LARGE SCALE GENOMIC DNA]</scope>
    <source>
        <strain evidence="9 10">WP2</strain>
    </source>
</reference>
<dbReference type="Gene3D" id="1.10.8.60">
    <property type="match status" value="1"/>
</dbReference>
<evidence type="ECO:0000313" key="9">
    <source>
        <dbReference type="EMBL" id="AQS40030.1"/>
    </source>
</evidence>
<dbReference type="InterPro" id="IPR002078">
    <property type="entry name" value="Sigma_54_int"/>
</dbReference>
<dbReference type="PANTHER" id="PTHR32071:SF13">
    <property type="entry name" value="RESPONSE REGULATOR HSFA"/>
    <property type="match status" value="1"/>
</dbReference>
<dbReference type="PROSITE" id="PS50931">
    <property type="entry name" value="HTH_LYSR"/>
    <property type="match status" value="1"/>
</dbReference>
<name>A0A1S6HWT7_9GAMM</name>
<dbReference type="Pfam" id="PF00158">
    <property type="entry name" value="Sigma54_activat"/>
    <property type="match status" value="1"/>
</dbReference>
<evidence type="ECO:0000313" key="10">
    <source>
        <dbReference type="Proteomes" id="UP000189545"/>
    </source>
</evidence>
<gene>
    <name evidence="9" type="ORF">Sps_04951</name>
</gene>
<evidence type="ECO:0000256" key="1">
    <source>
        <dbReference type="ARBA" id="ARBA00022741"/>
    </source>
</evidence>
<dbReference type="InterPro" id="IPR001789">
    <property type="entry name" value="Sig_transdc_resp-reg_receiver"/>
</dbReference>
<feature type="domain" description="HTH lysR-type" evidence="8">
    <location>
        <begin position="436"/>
        <end position="460"/>
    </location>
</feature>
<dbReference type="KEGG" id="spsw:Sps_04951"/>
<dbReference type="CDD" id="cd00156">
    <property type="entry name" value="REC"/>
    <property type="match status" value="1"/>
</dbReference>
<dbReference type="InterPro" id="IPR003593">
    <property type="entry name" value="AAA+_ATPase"/>
</dbReference>
<dbReference type="PROSITE" id="PS00675">
    <property type="entry name" value="SIGMA54_INTERACT_1"/>
    <property type="match status" value="1"/>
</dbReference>
<dbReference type="Pfam" id="PF00072">
    <property type="entry name" value="Response_reg"/>
    <property type="match status" value="1"/>
</dbReference>
<keyword evidence="2" id="KW-0067">ATP-binding</keyword>
<dbReference type="InterPro" id="IPR000847">
    <property type="entry name" value="LysR_HTH_N"/>
</dbReference>
<dbReference type="Gene3D" id="3.40.50.2300">
    <property type="match status" value="1"/>
</dbReference>
<dbReference type="PANTHER" id="PTHR32071">
    <property type="entry name" value="TRANSCRIPTIONAL REGULATORY PROTEIN"/>
    <property type="match status" value="1"/>
</dbReference>
<keyword evidence="10" id="KW-1185">Reference proteome</keyword>
<dbReference type="InterPro" id="IPR025662">
    <property type="entry name" value="Sigma_54_int_dom_ATP-bd_1"/>
</dbReference>
<dbReference type="GO" id="GO:0005524">
    <property type="term" value="F:ATP binding"/>
    <property type="evidence" value="ECO:0007669"/>
    <property type="project" value="UniProtKB-KW"/>
</dbReference>
<dbReference type="CDD" id="cd00009">
    <property type="entry name" value="AAA"/>
    <property type="match status" value="1"/>
</dbReference>
<evidence type="ECO:0000256" key="2">
    <source>
        <dbReference type="ARBA" id="ARBA00022840"/>
    </source>
</evidence>
<dbReference type="GO" id="GO:0000160">
    <property type="term" value="P:phosphorelay signal transduction system"/>
    <property type="evidence" value="ECO:0007669"/>
    <property type="project" value="InterPro"/>
</dbReference>
<dbReference type="InterPro" id="IPR027417">
    <property type="entry name" value="P-loop_NTPase"/>
</dbReference>
<dbReference type="STRING" id="225848.Sps_04951"/>
<dbReference type="EMBL" id="CP014782">
    <property type="protein sequence ID" value="AQS40030.1"/>
    <property type="molecule type" value="Genomic_DNA"/>
</dbReference>
<dbReference type="PROSITE" id="PS50045">
    <property type="entry name" value="SIGMA54_INTERACT_4"/>
    <property type="match status" value="1"/>
</dbReference>
<keyword evidence="1" id="KW-0547">Nucleotide-binding</keyword>
<evidence type="ECO:0000256" key="3">
    <source>
        <dbReference type="ARBA" id="ARBA00023015"/>
    </source>
</evidence>
<dbReference type="SMART" id="SM00382">
    <property type="entry name" value="AAA"/>
    <property type="match status" value="1"/>
</dbReference>
<dbReference type="Proteomes" id="UP000189545">
    <property type="component" value="Chromosome"/>
</dbReference>
<dbReference type="RefSeq" id="WP_077754876.1">
    <property type="nucleotide sequence ID" value="NZ_CP014782.1"/>
</dbReference>
<dbReference type="PROSITE" id="PS50110">
    <property type="entry name" value="RESPONSE_REGULATORY"/>
    <property type="match status" value="1"/>
</dbReference>
<keyword evidence="4" id="KW-0804">Transcription</keyword>
<organism evidence="9 10">
    <name type="scientific">Shewanella psychrophila</name>
    <dbReference type="NCBI Taxonomy" id="225848"/>
    <lineage>
        <taxon>Bacteria</taxon>
        <taxon>Pseudomonadati</taxon>
        <taxon>Pseudomonadota</taxon>
        <taxon>Gammaproteobacteria</taxon>
        <taxon>Alteromonadales</taxon>
        <taxon>Shewanellaceae</taxon>
        <taxon>Shewanella</taxon>
    </lineage>
</organism>
<dbReference type="InterPro" id="IPR009057">
    <property type="entry name" value="Homeodomain-like_sf"/>
</dbReference>
<feature type="domain" description="Response regulatory" evidence="7">
    <location>
        <begin position="6"/>
        <end position="122"/>
    </location>
</feature>
<accession>A0A1S6HWT7</accession>
<evidence type="ECO:0000256" key="5">
    <source>
        <dbReference type="PROSITE-ProRule" id="PRU00169"/>
    </source>
</evidence>
<dbReference type="Gene3D" id="1.10.10.60">
    <property type="entry name" value="Homeodomain-like"/>
    <property type="match status" value="1"/>
</dbReference>
<sequence length="460" mass="51259">MKLARNILLVDDEPSWLRSLAITLNRLVPEAKIDTCVDSRQVDNRLALNDYALVLLDLTMPFHSGETLLEMIRSKSPKTRVIIVTGVNEVDTAVRCIKNGAYDYFIKTDNVDDLARTVRRALEVVGLERNYLMIKERFLSRILHQPQAFNNILTCEPALLDQFRYLEAVAMSPEPILISGESGTGKDEFAKSCHQLSCADSPFININLAGINTHAFELQVFGQMTTHDDGEVCAKAGALHHVKDGLLYLNEIGSLPLAAQAKLIDVIEHKQYYPVGSDRPYPVNCKIIASTQDDLLSLNRKGKFRSDLLYRLKSHKINLPPLRERKLDLSMLINHFINLAANEMGLAAPQQPINLTSQLADYDFPGNLHELKGMVFDGVSRSDGIQLNITPFMEAINEGNIGAIKPQDLISFPRELPTLAEVSQALIDEAMSRTANNQTAAARMLGISQSALSRRITKEK</sequence>
<dbReference type="SUPFAM" id="SSF52540">
    <property type="entry name" value="P-loop containing nucleoside triphosphate hydrolases"/>
    <property type="match status" value="1"/>
</dbReference>